<keyword evidence="2" id="KW-1185">Reference proteome</keyword>
<gene>
    <name evidence="1" type="ORF">PACLA_8A087630</name>
</gene>
<organism evidence="1 2">
    <name type="scientific">Paramuricea clavata</name>
    <name type="common">Red gorgonian</name>
    <name type="synonym">Violescent sea-whip</name>
    <dbReference type="NCBI Taxonomy" id="317549"/>
    <lineage>
        <taxon>Eukaryota</taxon>
        <taxon>Metazoa</taxon>
        <taxon>Cnidaria</taxon>
        <taxon>Anthozoa</taxon>
        <taxon>Octocorallia</taxon>
        <taxon>Malacalcyonacea</taxon>
        <taxon>Plexauridae</taxon>
        <taxon>Paramuricea</taxon>
    </lineage>
</organism>
<dbReference type="Proteomes" id="UP001152795">
    <property type="component" value="Unassembled WGS sequence"/>
</dbReference>
<proteinExistence type="predicted"/>
<evidence type="ECO:0000313" key="1">
    <source>
        <dbReference type="EMBL" id="CAB4023980.1"/>
    </source>
</evidence>
<dbReference type="EMBL" id="CACRXK020012775">
    <property type="protein sequence ID" value="CAB4023980.1"/>
    <property type="molecule type" value="Genomic_DNA"/>
</dbReference>
<sequence>MKLNQHGYRKPLYAADLYYIKLQLFTTREQQTWKEQHLFYNTPGAVVGIKKPVSYSLEELKYGDIWSLGMLLFKLLNPDQKFPYFQEMEDHDVESASEAKDVIGKLMDKKKKPAHSTKYDSLCVARKQQETTSSILLGNNKKVVSIGFVFMTYASGTIKTYLLTCMSIL</sequence>
<protein>
    <submittedName>
        <fullName evidence="1">Uncharacterized protein</fullName>
    </submittedName>
</protein>
<dbReference type="AlphaFoldDB" id="A0A7D9J7U4"/>
<name>A0A7D9J7U4_PARCT</name>
<reference evidence="1" key="1">
    <citation type="submission" date="2020-04" db="EMBL/GenBank/DDBJ databases">
        <authorList>
            <person name="Alioto T."/>
            <person name="Alioto T."/>
            <person name="Gomez Garrido J."/>
        </authorList>
    </citation>
    <scope>NUCLEOTIDE SEQUENCE</scope>
    <source>
        <strain evidence="1">A484AB</strain>
    </source>
</reference>
<evidence type="ECO:0000313" key="2">
    <source>
        <dbReference type="Proteomes" id="UP001152795"/>
    </source>
</evidence>
<comment type="caution">
    <text evidence="1">The sequence shown here is derived from an EMBL/GenBank/DDBJ whole genome shotgun (WGS) entry which is preliminary data.</text>
</comment>
<accession>A0A7D9J7U4</accession>